<comment type="caution">
    <text evidence="1">The sequence shown here is derived from an EMBL/GenBank/DDBJ whole genome shotgun (WGS) entry which is preliminary data.</text>
</comment>
<sequence>MLLCDADEVVSAYVSLPSRLPFGLGKRRRRRLGVLDMQSSRMLVPALERQAPLRVRVVEIEFPHLNRNRLNTVYISVWGKRSDLIPRENPMARIFSRSRINDPMPSPSTPARLGS</sequence>
<gene>
    <name evidence="1" type="ORF">GCM10011363_39360</name>
</gene>
<dbReference type="EMBL" id="BMFC01000015">
    <property type="protein sequence ID" value="GGC18832.1"/>
    <property type="molecule type" value="Genomic_DNA"/>
</dbReference>
<accession>A0ABQ1L5L1</accession>
<name>A0ABQ1L5L1_9RHOB</name>
<protein>
    <submittedName>
        <fullName evidence="1">Uncharacterized protein</fullName>
    </submittedName>
</protein>
<proteinExistence type="predicted"/>
<organism evidence="1 2">
    <name type="scientific">Marivita lacus</name>
    <dbReference type="NCBI Taxonomy" id="1323742"/>
    <lineage>
        <taxon>Bacteria</taxon>
        <taxon>Pseudomonadati</taxon>
        <taxon>Pseudomonadota</taxon>
        <taxon>Alphaproteobacteria</taxon>
        <taxon>Rhodobacterales</taxon>
        <taxon>Roseobacteraceae</taxon>
        <taxon>Marivita</taxon>
    </lineage>
</organism>
<dbReference type="Proteomes" id="UP000645462">
    <property type="component" value="Unassembled WGS sequence"/>
</dbReference>
<evidence type="ECO:0000313" key="2">
    <source>
        <dbReference type="Proteomes" id="UP000645462"/>
    </source>
</evidence>
<keyword evidence="2" id="KW-1185">Reference proteome</keyword>
<reference evidence="2" key="1">
    <citation type="journal article" date="2019" name="Int. J. Syst. Evol. Microbiol.">
        <title>The Global Catalogue of Microorganisms (GCM) 10K type strain sequencing project: providing services to taxonomists for standard genome sequencing and annotation.</title>
        <authorList>
            <consortium name="The Broad Institute Genomics Platform"/>
            <consortium name="The Broad Institute Genome Sequencing Center for Infectious Disease"/>
            <person name="Wu L."/>
            <person name="Ma J."/>
        </authorList>
    </citation>
    <scope>NUCLEOTIDE SEQUENCE [LARGE SCALE GENOMIC DNA]</scope>
    <source>
        <strain evidence="2">CGMCC 1.12478</strain>
    </source>
</reference>
<evidence type="ECO:0000313" key="1">
    <source>
        <dbReference type="EMBL" id="GGC18832.1"/>
    </source>
</evidence>